<feature type="region of interest" description="Disordered" evidence="3">
    <location>
        <begin position="529"/>
        <end position="575"/>
    </location>
</feature>
<feature type="region of interest" description="Disordered" evidence="3">
    <location>
        <begin position="89"/>
        <end position="137"/>
    </location>
</feature>
<dbReference type="GO" id="GO:0005856">
    <property type="term" value="C:cytoskeleton"/>
    <property type="evidence" value="ECO:0007669"/>
    <property type="project" value="UniProtKB-ARBA"/>
</dbReference>
<dbReference type="GO" id="GO:0044782">
    <property type="term" value="P:cilium organization"/>
    <property type="evidence" value="ECO:0007669"/>
    <property type="project" value="TreeGrafter"/>
</dbReference>
<name>A0AAZ1Y2G0_OREAU</name>
<dbReference type="PANTHER" id="PTHR21501">
    <property type="entry name" value="PROTEIN FAM-161"/>
    <property type="match status" value="1"/>
</dbReference>
<dbReference type="PANTHER" id="PTHR21501:SF4">
    <property type="entry name" value="PROTEIN FAM161B"/>
    <property type="match status" value="1"/>
</dbReference>
<evidence type="ECO:0000256" key="1">
    <source>
        <dbReference type="ARBA" id="ARBA00006663"/>
    </source>
</evidence>
<proteinExistence type="inferred from homology"/>
<dbReference type="Pfam" id="PF10595">
    <property type="entry name" value="FAM161A_B"/>
    <property type="match status" value="1"/>
</dbReference>
<dbReference type="InterPro" id="IPR051655">
    <property type="entry name" value="FAM161"/>
</dbReference>
<feature type="region of interest" description="Disordered" evidence="3">
    <location>
        <begin position="356"/>
        <end position="382"/>
    </location>
</feature>
<reference evidence="4" key="2">
    <citation type="submission" date="2025-08" db="UniProtKB">
        <authorList>
            <consortium name="Ensembl"/>
        </authorList>
    </citation>
    <scope>IDENTIFICATION</scope>
</reference>
<dbReference type="AlphaFoldDB" id="A0AAZ1Y2G0"/>
<gene>
    <name evidence="4" type="primary">FAM161B</name>
</gene>
<evidence type="ECO:0000256" key="2">
    <source>
        <dbReference type="ARBA" id="ARBA00023054"/>
    </source>
</evidence>
<reference evidence="5" key="1">
    <citation type="submission" date="2020-03" db="EMBL/GenBank/DDBJ databases">
        <title>Evolution of repeat sequences and sex chromosomes of tilapia species revealed by chromosome-level genomes.</title>
        <authorList>
            <person name="Xu L."/>
            <person name="Tao W."/>
            <person name="Wang D."/>
            <person name="Zhou Q."/>
        </authorList>
    </citation>
    <scope>NUCLEOTIDE SEQUENCE [LARGE SCALE GENOMIC DNA]</scope>
    <source>
        <strain evidence="5">Israel</strain>
    </source>
</reference>
<feature type="compositionally biased region" description="Basic and acidic residues" evidence="3">
    <location>
        <begin position="256"/>
        <end position="276"/>
    </location>
</feature>
<reference evidence="4" key="3">
    <citation type="submission" date="2025-09" db="UniProtKB">
        <authorList>
            <consortium name="Ensembl"/>
        </authorList>
    </citation>
    <scope>IDENTIFICATION</scope>
</reference>
<evidence type="ECO:0000313" key="4">
    <source>
        <dbReference type="Ensembl" id="ENSOABP00000074009.1"/>
    </source>
</evidence>
<feature type="region of interest" description="Disordered" evidence="3">
    <location>
        <begin position="247"/>
        <end position="302"/>
    </location>
</feature>
<organism evidence="4 5">
    <name type="scientific">Oreochromis aureus</name>
    <name type="common">Israeli tilapia</name>
    <name type="synonym">Chromis aureus</name>
    <dbReference type="NCBI Taxonomy" id="47969"/>
    <lineage>
        <taxon>Eukaryota</taxon>
        <taxon>Metazoa</taxon>
        <taxon>Chordata</taxon>
        <taxon>Craniata</taxon>
        <taxon>Vertebrata</taxon>
        <taxon>Euteleostomi</taxon>
        <taxon>Actinopterygii</taxon>
        <taxon>Neopterygii</taxon>
        <taxon>Teleostei</taxon>
        <taxon>Neoteleostei</taxon>
        <taxon>Acanthomorphata</taxon>
        <taxon>Ovalentaria</taxon>
        <taxon>Cichlomorphae</taxon>
        <taxon>Cichliformes</taxon>
        <taxon>Cichlidae</taxon>
        <taxon>African cichlids</taxon>
        <taxon>Pseudocrenilabrinae</taxon>
        <taxon>Oreochromini</taxon>
        <taxon>Oreochromis</taxon>
    </lineage>
</organism>
<accession>A0AAZ1Y2G0</accession>
<protein>
    <recommendedName>
        <fullName evidence="6">FAM161 centrosomal protein B</fullName>
    </recommendedName>
</protein>
<dbReference type="GO" id="GO:0005929">
    <property type="term" value="C:cilium"/>
    <property type="evidence" value="ECO:0007669"/>
    <property type="project" value="TreeGrafter"/>
</dbReference>
<evidence type="ECO:0008006" key="6">
    <source>
        <dbReference type="Google" id="ProtNLM"/>
    </source>
</evidence>
<keyword evidence="2" id="KW-0175">Coiled coil</keyword>
<feature type="compositionally biased region" description="Polar residues" evidence="3">
    <location>
        <begin position="89"/>
        <end position="124"/>
    </location>
</feature>
<sequence length="575" mass="66677">MCPTKSSRDSSVTQPCCVDKRCKEVLPVLRPITEGMNDKLKLDTLLEDGLQSELRLQLHLKALRETLKQQLQETERIQTEELEKRIQQNAHLSADSSKNTSGNKKNPTEMTRSSSEILNTSHKPLQSERPDTSSSPAWLSLTDGKRCSVRTQACERFPLAKTSQLIKEEEAEAECQKKFSALPAPSHIIQPIYQDMMEHREKERKEAHEQRKQFLLSIQKPFNFLQREKEKREKLIARLNQVEQDMKNSVRVRKPSQKEIKDSPDSETKDQEEACRKVHSQATAREENPTRNGPKLRTAERTRKEKLRFLDEKPSFRPKIIHEVPDFSMLHKALQTETLKKMQVKDVTKCQPFVLRTSSRPPRQSRTSPVHSQAPKMSNLNRSKSLGALTLISTDTLPTYITDAVRKRSMAIRTSMEMRDSKNQESVDWLRNYQMRCQAMKKTVTLHAKLLDPRSSLKDVYDEKLQNHREADQQRMRDYMRELREMKARVSERPYLFEQVKQRNAKAHAEQTYRSKLKKAGLKEQFVEENGEALISEDDRSAEDDIRSREENGGDGEKIEDVGEKSVKSKGEEMP</sequence>
<keyword evidence="5" id="KW-1185">Reference proteome</keyword>
<evidence type="ECO:0000256" key="3">
    <source>
        <dbReference type="SAM" id="MobiDB-lite"/>
    </source>
</evidence>
<dbReference type="Ensembl" id="ENSOABT00000082280.1">
    <property type="protein sequence ID" value="ENSOABP00000074009.1"/>
    <property type="gene ID" value="ENSOABG00000003537.2"/>
</dbReference>
<dbReference type="InterPro" id="IPR019579">
    <property type="entry name" value="FAM161A/B"/>
</dbReference>
<dbReference type="Proteomes" id="UP000472276">
    <property type="component" value="Unassembled WGS sequence"/>
</dbReference>
<evidence type="ECO:0000313" key="5">
    <source>
        <dbReference type="Proteomes" id="UP000472276"/>
    </source>
</evidence>
<feature type="compositionally biased region" description="Basic and acidic residues" evidence="3">
    <location>
        <begin position="537"/>
        <end position="575"/>
    </location>
</feature>
<feature type="compositionally biased region" description="Low complexity" evidence="3">
    <location>
        <begin position="356"/>
        <end position="369"/>
    </location>
</feature>
<comment type="similarity">
    <text evidence="1">Belongs to the FAM161 family.</text>
</comment>